<sequence length="159" mass="17047">MKLIGALAGLLSLGAFAYGQLSYSNARVNCILQINPTGTPDTSHNQIFAFGWKYWDESTNAYSLGTFSTLAYPSVAVGYDADQHSIQATSGNQMSLNIVMVPLDDGTFSSFTASGFVTYNNKVVTIKPTDIDYYGAACTMKTNGGSYNFNLCHTGAARC</sequence>
<dbReference type="InParanoid" id="G7DZE3"/>
<evidence type="ECO:0000256" key="1">
    <source>
        <dbReference type="SAM" id="SignalP"/>
    </source>
</evidence>
<feature type="signal peptide" evidence="1">
    <location>
        <begin position="1"/>
        <end position="19"/>
    </location>
</feature>
<evidence type="ECO:0000313" key="2">
    <source>
        <dbReference type="EMBL" id="GAA95953.1"/>
    </source>
</evidence>
<keyword evidence="1" id="KW-0732">Signal</keyword>
<proteinExistence type="predicted"/>
<protein>
    <submittedName>
        <fullName evidence="2">Uncharacterized protein</fullName>
    </submittedName>
</protein>
<dbReference type="HOGENOM" id="CLU_113399_0_0_1"/>
<keyword evidence="3" id="KW-1185">Reference proteome</keyword>
<accession>G7DZE3</accession>
<gene>
    <name evidence="2" type="primary">Mo02611</name>
    <name evidence="2" type="ORF">E5Q_02611</name>
</gene>
<reference evidence="2 3" key="2">
    <citation type="journal article" date="2012" name="Open Biol.">
        <title>Characteristics of nucleosomes and linker DNA regions on the genome of the basidiomycete Mixia osmundae revealed by mono- and dinucleosome mapping.</title>
        <authorList>
            <person name="Nishida H."/>
            <person name="Kondo S."/>
            <person name="Matsumoto T."/>
            <person name="Suzuki Y."/>
            <person name="Yoshikawa H."/>
            <person name="Taylor T.D."/>
            <person name="Sugiyama J."/>
        </authorList>
    </citation>
    <scope>NUCLEOTIDE SEQUENCE [LARGE SCALE GENOMIC DNA]</scope>
    <source>
        <strain evidence="3">CBS 9802 / IAM 14324 / JCM 22182 / KY 12970</strain>
    </source>
</reference>
<organism evidence="2 3">
    <name type="scientific">Mixia osmundae (strain CBS 9802 / IAM 14324 / JCM 22182 / KY 12970)</name>
    <dbReference type="NCBI Taxonomy" id="764103"/>
    <lineage>
        <taxon>Eukaryota</taxon>
        <taxon>Fungi</taxon>
        <taxon>Dikarya</taxon>
        <taxon>Basidiomycota</taxon>
        <taxon>Pucciniomycotina</taxon>
        <taxon>Mixiomycetes</taxon>
        <taxon>Mixiales</taxon>
        <taxon>Mixiaceae</taxon>
        <taxon>Mixia</taxon>
    </lineage>
</organism>
<reference evidence="2 3" key="1">
    <citation type="journal article" date="2011" name="J. Gen. Appl. Microbiol.">
        <title>Draft genome sequencing of the enigmatic basidiomycete Mixia osmundae.</title>
        <authorList>
            <person name="Nishida H."/>
            <person name="Nagatsuka Y."/>
            <person name="Sugiyama J."/>
        </authorList>
    </citation>
    <scope>NUCLEOTIDE SEQUENCE [LARGE SCALE GENOMIC DNA]</scope>
    <source>
        <strain evidence="3">CBS 9802 / IAM 14324 / JCM 22182 / KY 12970</strain>
    </source>
</reference>
<dbReference type="AlphaFoldDB" id="G7DZE3"/>
<dbReference type="EMBL" id="BABT02000068">
    <property type="protein sequence ID" value="GAA95953.1"/>
    <property type="molecule type" value="Genomic_DNA"/>
</dbReference>
<dbReference type="Proteomes" id="UP000009131">
    <property type="component" value="Unassembled WGS sequence"/>
</dbReference>
<evidence type="ECO:0000313" key="3">
    <source>
        <dbReference type="Proteomes" id="UP000009131"/>
    </source>
</evidence>
<comment type="caution">
    <text evidence="2">The sequence shown here is derived from an EMBL/GenBank/DDBJ whole genome shotgun (WGS) entry which is preliminary data.</text>
</comment>
<feature type="chain" id="PRO_5003492527" evidence="1">
    <location>
        <begin position="20"/>
        <end position="159"/>
    </location>
</feature>
<name>G7DZE3_MIXOS</name>